<name>A0A847S342_9NEIS</name>
<evidence type="ECO:0000313" key="2">
    <source>
        <dbReference type="EMBL" id="NLR74184.1"/>
    </source>
</evidence>
<gene>
    <name evidence="2" type="ORF">HF682_03330</name>
</gene>
<keyword evidence="1" id="KW-0732">Signal</keyword>
<keyword evidence="3" id="KW-1185">Reference proteome</keyword>
<feature type="signal peptide" evidence="1">
    <location>
        <begin position="1"/>
        <end position="27"/>
    </location>
</feature>
<comment type="caution">
    <text evidence="2">The sequence shown here is derived from an EMBL/GenBank/DDBJ whole genome shotgun (WGS) entry which is preliminary data.</text>
</comment>
<dbReference type="RefSeq" id="WP_168875813.1">
    <property type="nucleotide sequence ID" value="NZ_JABAIM010000001.1"/>
</dbReference>
<evidence type="ECO:0008006" key="4">
    <source>
        <dbReference type="Google" id="ProtNLM"/>
    </source>
</evidence>
<reference evidence="2 3" key="1">
    <citation type="submission" date="2020-04" db="EMBL/GenBank/DDBJ databases">
        <title>Draft genome of Leeia sp. IMCC25680.</title>
        <authorList>
            <person name="Song J."/>
            <person name="Cho J.-C."/>
        </authorList>
    </citation>
    <scope>NUCLEOTIDE SEQUENCE [LARGE SCALE GENOMIC DNA]</scope>
    <source>
        <strain evidence="2 3">IMCC25680</strain>
    </source>
</reference>
<evidence type="ECO:0000256" key="1">
    <source>
        <dbReference type="SAM" id="SignalP"/>
    </source>
</evidence>
<accession>A0A847S342</accession>
<dbReference type="AlphaFoldDB" id="A0A847S342"/>
<dbReference type="Proteomes" id="UP000587991">
    <property type="component" value="Unassembled WGS sequence"/>
</dbReference>
<protein>
    <recommendedName>
        <fullName evidence="4">Lipoprotein</fullName>
    </recommendedName>
</protein>
<proteinExistence type="predicted"/>
<sequence length="145" mass="15990">MRLTQCWGYLLMLGVVALLSGCQPAPAEITLKEGDARITITKTRAVTSDEKGDRHQTLLYGTLQISQPTLRHTRANLNCLTATMGNQPDRGGYVDSIASVLANPYPLQRKETAIKVYWVFDGQLDAERVLNEAQVALKPGCVLLY</sequence>
<dbReference type="EMBL" id="JABAIM010000001">
    <property type="protein sequence ID" value="NLR74184.1"/>
    <property type="molecule type" value="Genomic_DNA"/>
</dbReference>
<organism evidence="2 3">
    <name type="scientific">Leeia aquatica</name>
    <dbReference type="NCBI Taxonomy" id="2725557"/>
    <lineage>
        <taxon>Bacteria</taxon>
        <taxon>Pseudomonadati</taxon>
        <taxon>Pseudomonadota</taxon>
        <taxon>Betaproteobacteria</taxon>
        <taxon>Neisseriales</taxon>
        <taxon>Leeiaceae</taxon>
        <taxon>Leeia</taxon>
    </lineage>
</organism>
<dbReference type="PROSITE" id="PS51257">
    <property type="entry name" value="PROKAR_LIPOPROTEIN"/>
    <property type="match status" value="1"/>
</dbReference>
<feature type="chain" id="PRO_5032586025" description="Lipoprotein" evidence="1">
    <location>
        <begin position="28"/>
        <end position="145"/>
    </location>
</feature>
<evidence type="ECO:0000313" key="3">
    <source>
        <dbReference type="Proteomes" id="UP000587991"/>
    </source>
</evidence>